<protein>
    <submittedName>
        <fullName evidence="4">Uncharacterized protein</fullName>
    </submittedName>
</protein>
<evidence type="ECO:0000313" key="5">
    <source>
        <dbReference type="Proteomes" id="UP000248598"/>
    </source>
</evidence>
<feature type="transmembrane region" description="Helical" evidence="3">
    <location>
        <begin position="363"/>
        <end position="380"/>
    </location>
</feature>
<keyword evidence="3" id="KW-0472">Membrane</keyword>
<keyword evidence="3" id="KW-1133">Transmembrane helix</keyword>
<feature type="region of interest" description="Disordered" evidence="2">
    <location>
        <begin position="338"/>
        <end position="357"/>
    </location>
</feature>
<evidence type="ECO:0000256" key="2">
    <source>
        <dbReference type="SAM" id="MobiDB-lite"/>
    </source>
</evidence>
<evidence type="ECO:0000256" key="3">
    <source>
        <dbReference type="SAM" id="Phobius"/>
    </source>
</evidence>
<evidence type="ECO:0000256" key="1">
    <source>
        <dbReference type="SAM" id="Coils"/>
    </source>
</evidence>
<keyword evidence="1" id="KW-0175">Coiled coil</keyword>
<dbReference type="GeneID" id="93263117"/>
<sequence>MDFVYLAREAWKVGDFDTARMYYQKAAYGIHGTDKTNQDAFTQEVAQFAGEDPTYRQGIQLIRGYIAEQNKPVLQSDMTAYVKNHFGEQQVEVLRYVLYYAEVRQDIYRRKQGRSYLLALTYEQLANVPIASSAKKTKKLAVKDHDFLKLLEPNKAYERKPSILTGELLQLGVWKLHGTATQFKKTQWDLAIECLFRAKEIDGQNGEWQSIHNYLRLPLFLQQAGFFESSKFEFIQLINQLGEIVEREAKYHNQKALYKKWLNHLYLSLVFDKIRLSFKREKLNEQAEYFENLAKQYQELADEIQKKLDDNKQPLPESKPITNKPRISARLIQDSASLNRSSNPKIPTSPPNSINANKQNEKTGCIGIIVAVVIFIIWMIL</sequence>
<organism evidence="4 5">
    <name type="scientific">Kingella kingae</name>
    <dbReference type="NCBI Taxonomy" id="504"/>
    <lineage>
        <taxon>Bacteria</taxon>
        <taxon>Pseudomonadati</taxon>
        <taxon>Pseudomonadota</taxon>
        <taxon>Betaproteobacteria</taxon>
        <taxon>Neisseriales</taxon>
        <taxon>Neisseriaceae</taxon>
        <taxon>Kingella</taxon>
    </lineage>
</organism>
<keyword evidence="3" id="KW-0812">Transmembrane</keyword>
<dbReference type="AlphaFoldDB" id="A0AAX2J702"/>
<feature type="coiled-coil region" evidence="1">
    <location>
        <begin position="280"/>
        <end position="310"/>
    </location>
</feature>
<accession>A0AAX2J702</accession>
<dbReference type="Proteomes" id="UP000248598">
    <property type="component" value="Chromosome 1"/>
</dbReference>
<evidence type="ECO:0000313" key="4">
    <source>
        <dbReference type="EMBL" id="SQH25642.1"/>
    </source>
</evidence>
<dbReference type="EMBL" id="LS483426">
    <property type="protein sequence ID" value="SQH25642.1"/>
    <property type="molecule type" value="Genomic_DNA"/>
</dbReference>
<name>A0AAX2J702_KINKI</name>
<gene>
    <name evidence="4" type="ORF">NCTC10529_01850</name>
</gene>
<dbReference type="RefSeq" id="WP_003785043.1">
    <property type="nucleotide sequence ID" value="NZ_CP091518.1"/>
</dbReference>
<reference evidence="4 5" key="1">
    <citation type="submission" date="2018-06" db="EMBL/GenBank/DDBJ databases">
        <authorList>
            <consortium name="Pathogen Informatics"/>
            <person name="Doyle S."/>
        </authorList>
    </citation>
    <scope>NUCLEOTIDE SEQUENCE [LARGE SCALE GENOMIC DNA]</scope>
    <source>
        <strain evidence="4 5">NCTC10529</strain>
    </source>
</reference>
<proteinExistence type="predicted"/>